<evidence type="ECO:0000256" key="2">
    <source>
        <dbReference type="SAM" id="SignalP"/>
    </source>
</evidence>
<dbReference type="Proteomes" id="UP000613113">
    <property type="component" value="Unassembled WGS sequence"/>
</dbReference>
<dbReference type="RefSeq" id="WP_186862083.1">
    <property type="nucleotide sequence ID" value="NZ_JACOGC010000002.1"/>
</dbReference>
<dbReference type="EMBL" id="JACOGC010000002">
    <property type="protein sequence ID" value="MBC3884443.1"/>
    <property type="molecule type" value="Genomic_DNA"/>
</dbReference>
<feature type="compositionally biased region" description="Polar residues" evidence="1">
    <location>
        <begin position="168"/>
        <end position="180"/>
    </location>
</feature>
<feature type="chain" id="PRO_5045320958" evidence="2">
    <location>
        <begin position="31"/>
        <end position="227"/>
    </location>
</feature>
<organism evidence="3 4">
    <name type="scientific">Undibacterium griseum</name>
    <dbReference type="NCBI Taxonomy" id="2762295"/>
    <lineage>
        <taxon>Bacteria</taxon>
        <taxon>Pseudomonadati</taxon>
        <taxon>Pseudomonadota</taxon>
        <taxon>Betaproteobacteria</taxon>
        <taxon>Burkholderiales</taxon>
        <taxon>Oxalobacteraceae</taxon>
        <taxon>Undibacterium</taxon>
    </lineage>
</organism>
<keyword evidence="4" id="KW-1185">Reference proteome</keyword>
<comment type="caution">
    <text evidence="3">The sequence shown here is derived from an EMBL/GenBank/DDBJ whole genome shotgun (WGS) entry which is preliminary data.</text>
</comment>
<feature type="compositionally biased region" description="Polar residues" evidence="1">
    <location>
        <begin position="137"/>
        <end position="147"/>
    </location>
</feature>
<evidence type="ECO:0000313" key="3">
    <source>
        <dbReference type="EMBL" id="MBC3884443.1"/>
    </source>
</evidence>
<keyword evidence="2" id="KW-0732">Signal</keyword>
<feature type="signal peptide" evidence="2">
    <location>
        <begin position="1"/>
        <end position="30"/>
    </location>
</feature>
<reference evidence="3 4" key="1">
    <citation type="submission" date="2020-08" db="EMBL/GenBank/DDBJ databases">
        <title>Novel species isolated from subtropical streams in China.</title>
        <authorList>
            <person name="Lu H."/>
        </authorList>
    </citation>
    <scope>NUCLEOTIDE SEQUENCE [LARGE SCALE GENOMIC DNA]</scope>
    <source>
        <strain evidence="3 4">FT31W</strain>
    </source>
</reference>
<feature type="compositionally biased region" description="Basic and acidic residues" evidence="1">
    <location>
        <begin position="205"/>
        <end position="219"/>
    </location>
</feature>
<proteinExistence type="predicted"/>
<name>A0ABR6YKX6_9BURK</name>
<sequence length="227" mass="24730">MPKTRRMTTRRQLALLGTLAVLLWPVATPAQTLYRCGNTYQDQPCGKGQQERVIGVLHAPLENPAANIDVGCRQRGEEAKKIIWMREAGATQERLLADGGSEERRKLIGDIYAQRGNSADVRAAVEKDCMEEKNRNRPPQKSGTGNNPAAKPETTGDAASASAAASANTGKSDATRTQGLCKQLREVLGQMQNGERSGGNAEEMESMKTMRRDTEKEMKNLGCSNAR</sequence>
<gene>
    <name evidence="3" type="ORF">H8K27_04795</name>
</gene>
<protein>
    <submittedName>
        <fullName evidence="3">DUF4124 domain-containing protein</fullName>
    </submittedName>
</protein>
<feature type="compositionally biased region" description="Low complexity" evidence="1">
    <location>
        <begin position="158"/>
        <end position="167"/>
    </location>
</feature>
<evidence type="ECO:0000313" key="4">
    <source>
        <dbReference type="Proteomes" id="UP000613113"/>
    </source>
</evidence>
<accession>A0ABR6YKX6</accession>
<feature type="region of interest" description="Disordered" evidence="1">
    <location>
        <begin position="129"/>
        <end position="227"/>
    </location>
</feature>
<evidence type="ECO:0000256" key="1">
    <source>
        <dbReference type="SAM" id="MobiDB-lite"/>
    </source>
</evidence>